<organism evidence="2 3">
    <name type="scientific">Massilia hydrophila</name>
    <dbReference type="NCBI Taxonomy" id="3044279"/>
    <lineage>
        <taxon>Bacteria</taxon>
        <taxon>Pseudomonadati</taxon>
        <taxon>Pseudomonadota</taxon>
        <taxon>Betaproteobacteria</taxon>
        <taxon>Burkholderiales</taxon>
        <taxon>Oxalobacteraceae</taxon>
        <taxon>Telluria group</taxon>
        <taxon>Massilia</taxon>
    </lineage>
</organism>
<sequence>MKRFSTAAALLALALPSTAQETAAPGPVAAETVQVSSIKDPALQPYRRMLRGLDAWDKQRALAPQASLRFELWTADGHPAPVEGLQLRIAGERVDIALPLDAEGSFALPRSQEADEDDADLISNRRKDQLRWRPRVRTPGLPGNVRRLGDLRMECAVSMAIGKEEVPLLFRAAALAAGGLCRLPQVAYQYRTPRPVASATLVSGERREALRLYRNGREIVAPLRDSSWDDETLIVYAFASDQP</sequence>
<dbReference type="Proteomes" id="UP001198602">
    <property type="component" value="Unassembled WGS sequence"/>
</dbReference>
<feature type="signal peptide" evidence="1">
    <location>
        <begin position="1"/>
        <end position="19"/>
    </location>
</feature>
<keyword evidence="1" id="KW-0732">Signal</keyword>
<accession>A0ABS7Y6S1</accession>
<name>A0ABS7Y6S1_9BURK</name>
<proteinExistence type="predicted"/>
<evidence type="ECO:0000313" key="2">
    <source>
        <dbReference type="EMBL" id="MCA1854787.1"/>
    </source>
</evidence>
<gene>
    <name evidence="2" type="ORF">LE190_02435</name>
</gene>
<dbReference type="RefSeq" id="WP_225237221.1">
    <property type="nucleotide sequence ID" value="NZ_JAHYBX010000001.1"/>
</dbReference>
<reference evidence="2 3" key="1">
    <citation type="submission" date="2021-07" db="EMBL/GenBank/DDBJ databases">
        <title>Characterization of Violacein-producing bacteria and related species.</title>
        <authorList>
            <person name="Wilson H.S."/>
            <person name="De Leon M.E."/>
        </authorList>
    </citation>
    <scope>NUCLEOTIDE SEQUENCE [LARGE SCALE GENOMIC DNA]</scope>
    <source>
        <strain evidence="2 3">HSC-2F05</strain>
    </source>
</reference>
<feature type="chain" id="PRO_5045994114" evidence="1">
    <location>
        <begin position="20"/>
        <end position="243"/>
    </location>
</feature>
<keyword evidence="3" id="KW-1185">Reference proteome</keyword>
<comment type="caution">
    <text evidence="2">The sequence shown here is derived from an EMBL/GenBank/DDBJ whole genome shotgun (WGS) entry which is preliminary data.</text>
</comment>
<evidence type="ECO:0000256" key="1">
    <source>
        <dbReference type="SAM" id="SignalP"/>
    </source>
</evidence>
<protein>
    <submittedName>
        <fullName evidence="2">Uncharacterized protein</fullName>
    </submittedName>
</protein>
<dbReference type="EMBL" id="JAHYBX010000001">
    <property type="protein sequence ID" value="MCA1854787.1"/>
    <property type="molecule type" value="Genomic_DNA"/>
</dbReference>
<evidence type="ECO:0000313" key="3">
    <source>
        <dbReference type="Proteomes" id="UP001198602"/>
    </source>
</evidence>